<evidence type="ECO:0000313" key="2">
    <source>
        <dbReference type="EMBL" id="EGP94533.1"/>
    </source>
</evidence>
<keyword evidence="1" id="KW-1133">Transmembrane helix</keyword>
<comment type="caution">
    <text evidence="2">The sequence shown here is derived from an EMBL/GenBank/DDBJ whole genome shotgun (WGS) entry which is preliminary data.</text>
</comment>
<feature type="transmembrane region" description="Helical" evidence="1">
    <location>
        <begin position="12"/>
        <end position="34"/>
    </location>
</feature>
<dbReference type="InterPro" id="IPR055644">
    <property type="entry name" value="DUF7220"/>
</dbReference>
<dbReference type="OrthoDB" id="4851at2157"/>
<dbReference type="EMBL" id="AFPU01000001">
    <property type="protein sequence ID" value="EGP94533.1"/>
    <property type="molecule type" value="Genomic_DNA"/>
</dbReference>
<proteinExistence type="predicted"/>
<organism evidence="2 3">
    <name type="scientific">Nitrosarchaeum koreense MY1</name>
    <dbReference type="NCBI Taxonomy" id="1001994"/>
    <lineage>
        <taxon>Archaea</taxon>
        <taxon>Nitrososphaerota</taxon>
        <taxon>Nitrososphaeria</taxon>
        <taxon>Nitrosopumilales</taxon>
        <taxon>Nitrosopumilaceae</taxon>
        <taxon>Nitrosarchaeum</taxon>
    </lineage>
</organism>
<dbReference type="Pfam" id="PF23858">
    <property type="entry name" value="DUF7220"/>
    <property type="match status" value="1"/>
</dbReference>
<feature type="transmembrane region" description="Helical" evidence="1">
    <location>
        <begin position="46"/>
        <end position="66"/>
    </location>
</feature>
<reference evidence="2 3" key="1">
    <citation type="journal article" date="2011" name="J. Bacteriol.">
        <title>Genome Sequence of an Ammonia-Oxidizing Soil Archaeon, "Candidatus Nitrosoarchaeum koreensis" MY1.</title>
        <authorList>
            <person name="Kim B.K."/>
            <person name="Jung M.Y."/>
            <person name="Yu D.S."/>
            <person name="Park S.J."/>
            <person name="Oh T.K."/>
            <person name="Rhee S.K."/>
            <person name="Kim J.F."/>
        </authorList>
    </citation>
    <scope>NUCLEOTIDE SEQUENCE [LARGE SCALE GENOMIC DNA]</scope>
    <source>
        <strain evidence="2 3">MY1</strain>
    </source>
</reference>
<name>F9CZE4_9ARCH</name>
<dbReference type="RefSeq" id="WP_007551543.1">
    <property type="nucleotide sequence ID" value="NZ_AFPU01000001.1"/>
</dbReference>
<dbReference type="Proteomes" id="UP000004440">
    <property type="component" value="Unassembled WGS sequence"/>
</dbReference>
<protein>
    <submittedName>
        <fullName evidence="2">Uncharacterized protein</fullName>
    </submittedName>
</protein>
<keyword evidence="1" id="KW-0472">Membrane</keyword>
<dbReference type="AlphaFoldDB" id="F9CZE4"/>
<sequence length="91" mass="10446">MTKQIDSYKRSLIEATANLMGGYPMMFVAGIVILPLSANWIKEDPLVANITITSVYASINFTRSFLLRRLFAKYELHDNLIKLVKNLVRKR</sequence>
<keyword evidence="3" id="KW-1185">Reference proteome</keyword>
<evidence type="ECO:0000313" key="3">
    <source>
        <dbReference type="Proteomes" id="UP000004440"/>
    </source>
</evidence>
<evidence type="ECO:0000256" key="1">
    <source>
        <dbReference type="SAM" id="Phobius"/>
    </source>
</evidence>
<keyword evidence="1" id="KW-0812">Transmembrane</keyword>
<gene>
    <name evidence="2" type="ORF">MY1_1787</name>
</gene>
<accession>F9CZE4</accession>